<keyword evidence="6" id="KW-0288">FMN</keyword>
<dbReference type="InterPro" id="IPR012349">
    <property type="entry name" value="Split_barrel_FMN-bd"/>
</dbReference>
<dbReference type="STRING" id="1088818.A0A2I0A918"/>
<dbReference type="PANTHER" id="PTHR10851">
    <property type="entry name" value="PYRIDOXINE-5-PHOSPHATE OXIDASE"/>
    <property type="match status" value="1"/>
</dbReference>
<evidence type="ECO:0000313" key="9">
    <source>
        <dbReference type="EMBL" id="PKA52063.1"/>
    </source>
</evidence>
<dbReference type="InterPro" id="IPR024624">
    <property type="entry name" value="Pyridox_Oxase_Alr4036_FMN-bd"/>
</dbReference>
<protein>
    <recommendedName>
        <fullName evidence="4">pyridoxal 5'-phosphate synthase</fullName>
        <ecNumber evidence="4">1.4.3.5</ecNumber>
    </recommendedName>
</protein>
<comment type="pathway">
    <text evidence="3">Cofactor metabolism; pyridoxal 5'-phosphate salvage; pyridoxal 5'-phosphate from pyridoxine 5'-phosphate: step 1/1.</text>
</comment>
<organism evidence="9 10">
    <name type="scientific">Apostasia shenzhenica</name>
    <dbReference type="NCBI Taxonomy" id="1088818"/>
    <lineage>
        <taxon>Eukaryota</taxon>
        <taxon>Viridiplantae</taxon>
        <taxon>Streptophyta</taxon>
        <taxon>Embryophyta</taxon>
        <taxon>Tracheophyta</taxon>
        <taxon>Spermatophyta</taxon>
        <taxon>Magnoliopsida</taxon>
        <taxon>Liliopsida</taxon>
        <taxon>Asparagales</taxon>
        <taxon>Orchidaceae</taxon>
        <taxon>Apostasioideae</taxon>
        <taxon>Apostasia</taxon>
    </lineage>
</organism>
<dbReference type="AlphaFoldDB" id="A0A2I0A918"/>
<keyword evidence="5" id="KW-0285">Flavoprotein</keyword>
<dbReference type="Proteomes" id="UP000236161">
    <property type="component" value="Unassembled WGS sequence"/>
</dbReference>
<evidence type="ECO:0000256" key="7">
    <source>
        <dbReference type="ARBA" id="ARBA00023002"/>
    </source>
</evidence>
<name>A0A2I0A918_9ASPA</name>
<dbReference type="EC" id="1.4.3.5" evidence="4"/>
<keyword evidence="10" id="KW-1185">Reference proteome</keyword>
<dbReference type="GO" id="GO:0010181">
    <property type="term" value="F:FMN binding"/>
    <property type="evidence" value="ECO:0007669"/>
    <property type="project" value="InterPro"/>
</dbReference>
<feature type="domain" description="Pyridoxamine 5'-phosphate oxidase Alr4036 family FMN-binding" evidence="8">
    <location>
        <begin position="13"/>
        <end position="105"/>
    </location>
</feature>
<evidence type="ECO:0000259" key="8">
    <source>
        <dbReference type="Pfam" id="PF12766"/>
    </source>
</evidence>
<evidence type="ECO:0000313" key="10">
    <source>
        <dbReference type="Proteomes" id="UP000236161"/>
    </source>
</evidence>
<evidence type="ECO:0000256" key="2">
    <source>
        <dbReference type="ARBA" id="ARBA00004738"/>
    </source>
</evidence>
<dbReference type="GO" id="GO:0004733">
    <property type="term" value="F:pyridoxamine phosphate oxidase activity"/>
    <property type="evidence" value="ECO:0007669"/>
    <property type="project" value="UniProtKB-EC"/>
</dbReference>
<evidence type="ECO:0000256" key="3">
    <source>
        <dbReference type="ARBA" id="ARBA00005037"/>
    </source>
</evidence>
<dbReference type="PANTHER" id="PTHR10851:SF3">
    <property type="entry name" value="PYRIDOXINE_PYRIDOXAMINE 5'-PHOSPHATE OXIDASE 2"/>
    <property type="match status" value="1"/>
</dbReference>
<dbReference type="Pfam" id="PF12766">
    <property type="entry name" value="Pyridox_oxase_2"/>
    <property type="match status" value="1"/>
</dbReference>
<comment type="cofactor">
    <cofactor evidence="1">
        <name>FMN</name>
        <dbReference type="ChEBI" id="CHEBI:58210"/>
    </cofactor>
</comment>
<dbReference type="GO" id="GO:0008615">
    <property type="term" value="P:pyridoxine biosynthetic process"/>
    <property type="evidence" value="ECO:0007669"/>
    <property type="project" value="InterPro"/>
</dbReference>
<evidence type="ECO:0000256" key="5">
    <source>
        <dbReference type="ARBA" id="ARBA00022630"/>
    </source>
</evidence>
<reference evidence="9 10" key="1">
    <citation type="journal article" date="2017" name="Nature">
        <title>The Apostasia genome and the evolution of orchids.</title>
        <authorList>
            <person name="Zhang G.Q."/>
            <person name="Liu K.W."/>
            <person name="Li Z."/>
            <person name="Lohaus R."/>
            <person name="Hsiao Y.Y."/>
            <person name="Niu S.C."/>
            <person name="Wang J.Y."/>
            <person name="Lin Y.C."/>
            <person name="Xu Q."/>
            <person name="Chen L.J."/>
            <person name="Yoshida K."/>
            <person name="Fujiwara S."/>
            <person name="Wang Z.W."/>
            <person name="Zhang Y.Q."/>
            <person name="Mitsuda N."/>
            <person name="Wang M."/>
            <person name="Liu G.H."/>
            <person name="Pecoraro L."/>
            <person name="Huang H.X."/>
            <person name="Xiao X.J."/>
            <person name="Lin M."/>
            <person name="Wu X.Y."/>
            <person name="Wu W.L."/>
            <person name="Chen Y.Y."/>
            <person name="Chang S.B."/>
            <person name="Sakamoto S."/>
            <person name="Ohme-Takagi M."/>
            <person name="Yagi M."/>
            <person name="Zeng S.J."/>
            <person name="Shen C.Y."/>
            <person name="Yeh C.M."/>
            <person name="Luo Y.B."/>
            <person name="Tsai W.C."/>
            <person name="Van de Peer Y."/>
            <person name="Liu Z.J."/>
        </authorList>
    </citation>
    <scope>NUCLEOTIDE SEQUENCE [LARGE SCALE GENOMIC DNA]</scope>
    <source>
        <strain evidence="10">cv. Shenzhen</strain>
        <tissue evidence="9">Stem</tissue>
    </source>
</reference>
<proteinExistence type="predicted"/>
<evidence type="ECO:0000256" key="6">
    <source>
        <dbReference type="ARBA" id="ARBA00022643"/>
    </source>
</evidence>
<accession>A0A2I0A918</accession>
<dbReference type="OrthoDB" id="434253at2759"/>
<gene>
    <name evidence="9" type="primary">PPOX2</name>
    <name evidence="9" type="ORF">AXF42_Ash014000</name>
</gene>
<dbReference type="SUPFAM" id="SSF50475">
    <property type="entry name" value="FMN-binding split barrel"/>
    <property type="match status" value="1"/>
</dbReference>
<comment type="pathway">
    <text evidence="2">Cofactor metabolism; pyridoxal 5'-phosphate salvage; pyridoxal 5'-phosphate from pyridoxamine 5'-phosphate: step 1/1.</text>
</comment>
<dbReference type="InterPro" id="IPR000659">
    <property type="entry name" value="Pyridox_Oxase"/>
</dbReference>
<evidence type="ECO:0000256" key="1">
    <source>
        <dbReference type="ARBA" id="ARBA00001917"/>
    </source>
</evidence>
<dbReference type="Gene3D" id="2.30.110.10">
    <property type="entry name" value="Electron Transport, Fmn-binding Protein, Chain A"/>
    <property type="match status" value="1"/>
</dbReference>
<sequence>MAGAGTIATAAAQPWRTLLVAALESNAHLKHSSYFQLATVAANGKPANRTVVFRGFQEGCDNIHIHTDSRSSKIDEIKHCRYGEVCWYFTESWEQFRINGTLDVIDCSTTDPVKLQQREKSWFSCSLKSRFQYLGPVPRLPVLSAEPSKVDQLDSSSGPVDTFCLLIFDPEQVDYLSLKGNERILFRSRRSSSESRVWFSDKVNP</sequence>
<dbReference type="EMBL" id="KZ452009">
    <property type="protein sequence ID" value="PKA52063.1"/>
    <property type="molecule type" value="Genomic_DNA"/>
</dbReference>
<dbReference type="UniPathway" id="UPA01068">
    <property type="reaction ID" value="UER00304"/>
</dbReference>
<keyword evidence="7" id="KW-0560">Oxidoreductase</keyword>
<evidence type="ECO:0000256" key="4">
    <source>
        <dbReference type="ARBA" id="ARBA00012801"/>
    </source>
</evidence>